<sequence length="41" mass="5129">MNAFWIDLNNEDSEFKTLFMKRIYNLQLFDEISNWFNYEGM</sequence>
<evidence type="ECO:0000313" key="2">
    <source>
        <dbReference type="Proteomes" id="UP000224902"/>
    </source>
</evidence>
<keyword evidence="2" id="KW-1185">Reference proteome</keyword>
<accession>A0A1I9SAD8</accession>
<dbReference type="EMBL" id="KX774321">
    <property type="protein sequence ID" value="AOZ63744.1"/>
    <property type="molecule type" value="Genomic_DNA"/>
</dbReference>
<evidence type="ECO:0000313" key="1">
    <source>
        <dbReference type="EMBL" id="AOZ63744.1"/>
    </source>
</evidence>
<proteinExistence type="predicted"/>
<reference evidence="2" key="1">
    <citation type="submission" date="2016-08" db="EMBL/GenBank/DDBJ databases">
        <authorList>
            <person name="Seilhamer J.J."/>
        </authorList>
    </citation>
    <scope>NUCLEOTIDE SEQUENCE [LARGE SCALE GENOMIC DNA]</scope>
</reference>
<name>A0A1I9SAD8_9CAUD</name>
<gene>
    <name evidence="1" type="ORF">SEA_WEASELS2_165</name>
</gene>
<protein>
    <submittedName>
        <fullName evidence="1">Uncharacterized protein</fullName>
    </submittedName>
</protein>
<organism evidence="1 2">
    <name type="scientific">Rhodococcus phage Weasels2</name>
    <dbReference type="NCBI Taxonomy" id="1897437"/>
    <lineage>
        <taxon>Viruses</taxon>
        <taxon>Duplodnaviria</taxon>
        <taxon>Heunggongvirae</taxon>
        <taxon>Uroviricota</taxon>
        <taxon>Caudoviricetes</taxon>
        <taxon>Weaselvirus</taxon>
        <taxon>Weaselvirus weasel</taxon>
    </lineage>
</organism>
<dbReference type="Proteomes" id="UP000224902">
    <property type="component" value="Segment"/>
</dbReference>